<feature type="transmembrane region" description="Helical" evidence="1">
    <location>
        <begin position="20"/>
        <end position="41"/>
    </location>
</feature>
<evidence type="ECO:0000313" key="3">
    <source>
        <dbReference type="EMBL" id="OBR90477.1"/>
    </source>
</evidence>
<evidence type="ECO:0000313" key="2">
    <source>
        <dbReference type="EMBL" id="OAA92981.1"/>
    </source>
</evidence>
<dbReference type="PANTHER" id="PTHR40033">
    <property type="entry name" value="NA(+)-MALATE SYMPORTER"/>
    <property type="match status" value="1"/>
</dbReference>
<dbReference type="GO" id="GO:0016020">
    <property type="term" value="C:membrane"/>
    <property type="evidence" value="ECO:0007669"/>
    <property type="project" value="InterPro"/>
</dbReference>
<dbReference type="PANTHER" id="PTHR40033:SF1">
    <property type="entry name" value="CITRATE-SODIUM SYMPORTER"/>
    <property type="match status" value="1"/>
</dbReference>
<name>A0A166SZ26_9CLOT</name>
<proteinExistence type="predicted"/>
<dbReference type="InterPro" id="IPR004679">
    <property type="entry name" value="2-OHcarboxylate_transport"/>
</dbReference>
<reference evidence="3 5" key="2">
    <citation type="journal article" date="2016" name="Front. Microbiol.">
        <title>Industrial Acetogenic Biocatalysts: A Comparative Metabolic and Genomic Analysis.</title>
        <authorList>
            <person name="Bengelsdorf F."/>
            <person name="Poehlein A."/>
            <person name="Sonja S."/>
            <person name="Erz C."/>
            <person name="Hummel T."/>
            <person name="Hoffmeister S."/>
            <person name="Daniel R."/>
            <person name="Durre P."/>
        </authorList>
    </citation>
    <scope>NUCLEOTIDE SEQUENCE [LARGE SCALE GENOMIC DNA]</scope>
    <source>
        <strain evidence="3 5">PTA-10522</strain>
    </source>
</reference>
<comment type="caution">
    <text evidence="2">The sequence shown here is derived from an EMBL/GenBank/DDBJ whole genome shotgun (WGS) entry which is preliminary data.</text>
</comment>
<sequence length="106" mass="11258">MLVGIGVLYTPFSDLVRAITPAYIIICISIVLSMMASGFFIGKYINMYPIESSLVTACHSGLGGTGDVAILSSANRMELMPFSQISTRIGGASMVVIATLLLKMFS</sequence>
<accession>A0A166SZ26</accession>
<dbReference type="Proteomes" id="UP000077384">
    <property type="component" value="Unassembled WGS sequence"/>
</dbReference>
<evidence type="ECO:0000313" key="4">
    <source>
        <dbReference type="Proteomes" id="UP000077384"/>
    </source>
</evidence>
<keyword evidence="1" id="KW-0812">Transmembrane</keyword>
<reference evidence="2 4" key="1">
    <citation type="journal article" date="2015" name="Biotechnol. Bioeng.">
        <title>Genome sequence and phenotypic characterization of Caulobacter segnis.</title>
        <authorList>
            <person name="Patel S."/>
            <person name="Fletcher B."/>
            <person name="Scott D.C."/>
            <person name="Ely B."/>
        </authorList>
    </citation>
    <scope>NUCLEOTIDE SEQUENCE [LARGE SCALE GENOMIC DNA]</scope>
    <source>
        <strain evidence="2 4">PS02</strain>
    </source>
</reference>
<dbReference type="EMBL" id="LITQ01000015">
    <property type="protein sequence ID" value="OAA92981.1"/>
    <property type="molecule type" value="Genomic_DNA"/>
</dbReference>
<keyword evidence="1" id="KW-0472">Membrane</keyword>
<dbReference type="EMBL" id="LROR01000095">
    <property type="protein sequence ID" value="OBR90477.1"/>
    <property type="molecule type" value="Genomic_DNA"/>
</dbReference>
<dbReference type="Proteomes" id="UP000093694">
    <property type="component" value="Unassembled WGS sequence"/>
</dbReference>
<dbReference type="GO" id="GO:0008514">
    <property type="term" value="F:organic anion transmembrane transporter activity"/>
    <property type="evidence" value="ECO:0007669"/>
    <property type="project" value="InterPro"/>
</dbReference>
<keyword evidence="1" id="KW-1133">Transmembrane helix</keyword>
<gene>
    <name evidence="2" type="primary">cimH_1</name>
    <name evidence="3" type="synonym">cimH_2</name>
    <name evidence="3" type="ORF">CLCOS_40360</name>
    <name evidence="2" type="ORF">WX73_00298</name>
</gene>
<dbReference type="Pfam" id="PF03390">
    <property type="entry name" value="2HCT"/>
    <property type="match status" value="1"/>
</dbReference>
<dbReference type="PATRIC" id="fig|1705578.3.peg.682"/>
<evidence type="ECO:0000256" key="1">
    <source>
        <dbReference type="SAM" id="Phobius"/>
    </source>
</evidence>
<evidence type="ECO:0000313" key="5">
    <source>
        <dbReference type="Proteomes" id="UP000093694"/>
    </source>
</evidence>
<dbReference type="AlphaFoldDB" id="A0A166SZ26"/>
<feature type="transmembrane region" description="Helical" evidence="1">
    <location>
        <begin position="85"/>
        <end position="105"/>
    </location>
</feature>
<keyword evidence="5" id="KW-1185">Reference proteome</keyword>
<organism evidence="2 4">
    <name type="scientific">Clostridium coskatii</name>
    <dbReference type="NCBI Taxonomy" id="1705578"/>
    <lineage>
        <taxon>Bacteria</taxon>
        <taxon>Bacillati</taxon>
        <taxon>Bacillota</taxon>
        <taxon>Clostridia</taxon>
        <taxon>Eubacteriales</taxon>
        <taxon>Clostridiaceae</taxon>
        <taxon>Clostridium</taxon>
    </lineage>
</organism>
<protein>
    <submittedName>
        <fullName evidence="2">Citrate/malate transporter</fullName>
    </submittedName>
</protein>